<proteinExistence type="predicted"/>
<name>A0A1F4Y3M8_9BACT</name>
<evidence type="ECO:0000313" key="2">
    <source>
        <dbReference type="Proteomes" id="UP000176568"/>
    </source>
</evidence>
<dbReference type="Proteomes" id="UP000176568">
    <property type="component" value="Unassembled WGS sequence"/>
</dbReference>
<organism evidence="1 2">
    <name type="scientific">Candidatus Adlerbacteria bacterium RIFOXYC1_FULL_48_26</name>
    <dbReference type="NCBI Taxonomy" id="1797247"/>
    <lineage>
        <taxon>Bacteria</taxon>
        <taxon>Candidatus Adleribacteriota</taxon>
    </lineage>
</organism>
<comment type="caution">
    <text evidence="1">The sequence shown here is derived from an EMBL/GenBank/DDBJ whole genome shotgun (WGS) entry which is preliminary data.</text>
</comment>
<accession>A0A1F4Y3M8</accession>
<dbReference type="AlphaFoldDB" id="A0A1F4Y3M8"/>
<sequence length="164" mass="19024">MDKEEILAISRWASQPRENVWRNWLKLLRGKPGVTEQQLLEFKPNISLVCEPLFGRRVKGSLGMVSVRPSLTRRVKIYLEALDIVREFNQLDDLMRLGVFRREVTSIAGLKEIDQPFYSLVEREFHRLSACQLKKLAERMPLGSAIQQALYRLEESKTLLLAAE</sequence>
<dbReference type="STRING" id="1797247.A2419_01895"/>
<dbReference type="EMBL" id="MEXB01000008">
    <property type="protein sequence ID" value="OGC88474.1"/>
    <property type="molecule type" value="Genomic_DNA"/>
</dbReference>
<protein>
    <submittedName>
        <fullName evidence="1">Uncharacterized protein</fullName>
    </submittedName>
</protein>
<gene>
    <name evidence="1" type="ORF">A2419_01895</name>
</gene>
<evidence type="ECO:0000313" key="1">
    <source>
        <dbReference type="EMBL" id="OGC88474.1"/>
    </source>
</evidence>
<reference evidence="1 2" key="1">
    <citation type="journal article" date="2016" name="Nat. Commun.">
        <title>Thousands of microbial genomes shed light on interconnected biogeochemical processes in an aquifer system.</title>
        <authorList>
            <person name="Anantharaman K."/>
            <person name="Brown C.T."/>
            <person name="Hug L.A."/>
            <person name="Sharon I."/>
            <person name="Castelle C.J."/>
            <person name="Probst A.J."/>
            <person name="Thomas B.C."/>
            <person name="Singh A."/>
            <person name="Wilkins M.J."/>
            <person name="Karaoz U."/>
            <person name="Brodie E.L."/>
            <person name="Williams K.H."/>
            <person name="Hubbard S.S."/>
            <person name="Banfield J.F."/>
        </authorList>
    </citation>
    <scope>NUCLEOTIDE SEQUENCE [LARGE SCALE GENOMIC DNA]</scope>
</reference>